<gene>
    <name evidence="2" type="ORF">EDD68_11193</name>
</gene>
<reference evidence="2 3" key="1">
    <citation type="submission" date="2019-03" db="EMBL/GenBank/DDBJ databases">
        <title>Genomic Encyclopedia of Type Strains, Phase IV (KMG-IV): sequencing the most valuable type-strain genomes for metagenomic binning, comparative biology and taxonomic classification.</title>
        <authorList>
            <person name="Goeker M."/>
        </authorList>
    </citation>
    <scope>NUCLEOTIDE SEQUENCE [LARGE SCALE GENOMIC DNA]</scope>
    <source>
        <strain evidence="2 3">DSM 25894</strain>
    </source>
</reference>
<organism evidence="2 3">
    <name type="scientific">Melghiribacillus thermohalophilus</name>
    <dbReference type="NCBI Taxonomy" id="1324956"/>
    <lineage>
        <taxon>Bacteria</taxon>
        <taxon>Bacillati</taxon>
        <taxon>Bacillota</taxon>
        <taxon>Bacilli</taxon>
        <taxon>Bacillales</taxon>
        <taxon>Bacillaceae</taxon>
        <taxon>Melghiribacillus</taxon>
    </lineage>
</organism>
<keyword evidence="3" id="KW-1185">Reference proteome</keyword>
<evidence type="ECO:0000313" key="2">
    <source>
        <dbReference type="EMBL" id="TCT21132.1"/>
    </source>
</evidence>
<dbReference type="RefSeq" id="WP_132371930.1">
    <property type="nucleotide sequence ID" value="NZ_SMAN01000011.1"/>
</dbReference>
<feature type="transmembrane region" description="Helical" evidence="1">
    <location>
        <begin position="32"/>
        <end position="49"/>
    </location>
</feature>
<evidence type="ECO:0000313" key="3">
    <source>
        <dbReference type="Proteomes" id="UP000294650"/>
    </source>
</evidence>
<name>A0A4V2V1G9_9BACI</name>
<accession>A0A4V2V1G9</accession>
<evidence type="ECO:0000256" key="1">
    <source>
        <dbReference type="SAM" id="Phobius"/>
    </source>
</evidence>
<keyword evidence="1" id="KW-1133">Transmembrane helix</keyword>
<keyword evidence="1" id="KW-0472">Membrane</keyword>
<dbReference type="AlphaFoldDB" id="A0A4V2V1G9"/>
<proteinExistence type="predicted"/>
<feature type="transmembrane region" description="Helical" evidence="1">
    <location>
        <begin position="61"/>
        <end position="83"/>
    </location>
</feature>
<protein>
    <submittedName>
        <fullName evidence="2">Uncharacterized protein</fullName>
    </submittedName>
</protein>
<comment type="caution">
    <text evidence="2">The sequence shown here is derived from an EMBL/GenBank/DDBJ whole genome shotgun (WGS) entry which is preliminary data.</text>
</comment>
<keyword evidence="1" id="KW-0812">Transmembrane</keyword>
<sequence>MNILMRIVFGLSLLALGLFAFDVDFFLNNRTWLYMFTAGFALSFILSFAKRNQPGSKIIMWISAIVIVIFIAYRLIVLLIWGLSN</sequence>
<dbReference type="EMBL" id="SMAN01000011">
    <property type="protein sequence ID" value="TCT21132.1"/>
    <property type="molecule type" value="Genomic_DNA"/>
</dbReference>
<dbReference type="Proteomes" id="UP000294650">
    <property type="component" value="Unassembled WGS sequence"/>
</dbReference>